<dbReference type="InterPro" id="IPR036388">
    <property type="entry name" value="WH-like_DNA-bd_sf"/>
</dbReference>
<keyword evidence="1" id="KW-0805">Transcription regulation</keyword>
<evidence type="ECO:0000256" key="3">
    <source>
        <dbReference type="ARBA" id="ARBA00023163"/>
    </source>
</evidence>
<dbReference type="PRINTS" id="PR00778">
    <property type="entry name" value="HTHARSR"/>
</dbReference>
<dbReference type="AlphaFoldDB" id="A0A9D2WRI4"/>
<organism evidence="5 6">
    <name type="scientific">Sporotomaculum syntrophicum</name>
    <dbReference type="NCBI Taxonomy" id="182264"/>
    <lineage>
        <taxon>Bacteria</taxon>
        <taxon>Bacillati</taxon>
        <taxon>Bacillota</taxon>
        <taxon>Clostridia</taxon>
        <taxon>Eubacteriales</taxon>
        <taxon>Desulfallaceae</taxon>
        <taxon>Sporotomaculum</taxon>
    </lineage>
</organism>
<dbReference type="Gene3D" id="1.10.10.10">
    <property type="entry name" value="Winged helix-like DNA-binding domain superfamily/Winged helix DNA-binding domain"/>
    <property type="match status" value="1"/>
</dbReference>
<protein>
    <submittedName>
        <fullName evidence="5">HTH-type transcriptional repressor AseR</fullName>
    </submittedName>
</protein>
<evidence type="ECO:0000259" key="4">
    <source>
        <dbReference type="PROSITE" id="PS50987"/>
    </source>
</evidence>
<dbReference type="InterPro" id="IPR036390">
    <property type="entry name" value="WH_DNA-bd_sf"/>
</dbReference>
<dbReference type="GO" id="GO:0003677">
    <property type="term" value="F:DNA binding"/>
    <property type="evidence" value="ECO:0007669"/>
    <property type="project" value="UniProtKB-KW"/>
</dbReference>
<accession>A0A9D2WRI4</accession>
<dbReference type="Proteomes" id="UP000798488">
    <property type="component" value="Unassembled WGS sequence"/>
</dbReference>
<dbReference type="SMART" id="SM00418">
    <property type="entry name" value="HTH_ARSR"/>
    <property type="match status" value="1"/>
</dbReference>
<proteinExistence type="predicted"/>
<keyword evidence="3" id="KW-0804">Transcription</keyword>
<feature type="domain" description="HTH arsR-type" evidence="4">
    <location>
        <begin position="1"/>
        <end position="89"/>
    </location>
</feature>
<evidence type="ECO:0000256" key="1">
    <source>
        <dbReference type="ARBA" id="ARBA00023015"/>
    </source>
</evidence>
<reference evidence="5" key="1">
    <citation type="submission" date="2016-02" db="EMBL/GenBank/DDBJ databases">
        <title>Draft Genome Sequence of Sporotomaculum syntrophicum Strain FB, a Syntrophic Benzoate Degrader.</title>
        <authorList>
            <person name="Nobu M.K."/>
            <person name="Narihiro T."/>
            <person name="Qiu Y.-L."/>
            <person name="Ohashi A."/>
            <person name="Liu W.-T."/>
            <person name="Yuji S."/>
        </authorList>
    </citation>
    <scope>NUCLEOTIDE SEQUENCE</scope>
    <source>
        <strain evidence="5">FB</strain>
    </source>
</reference>
<dbReference type="InterPro" id="IPR011991">
    <property type="entry name" value="ArsR-like_HTH"/>
</dbReference>
<sequence>MKEMLDFLKVIVDETRLKIIFMLSMQDLCVCEIMEELAMSQPAVSHHLRILRKSNLVLDDKDGRWVFYSLNENVFKLRLAAINNGLFAQIADNLAHRKKERNYGACLRTENEMVPFNNKKVN</sequence>
<dbReference type="OrthoDB" id="9798835at2"/>
<dbReference type="GO" id="GO:0003700">
    <property type="term" value="F:DNA-binding transcription factor activity"/>
    <property type="evidence" value="ECO:0007669"/>
    <property type="project" value="InterPro"/>
</dbReference>
<evidence type="ECO:0000256" key="2">
    <source>
        <dbReference type="ARBA" id="ARBA00023125"/>
    </source>
</evidence>
<dbReference type="PANTHER" id="PTHR33154:SF18">
    <property type="entry name" value="ARSENICAL RESISTANCE OPERON REPRESSOR"/>
    <property type="match status" value="1"/>
</dbReference>
<dbReference type="RefSeq" id="WP_161821774.1">
    <property type="nucleotide sequence ID" value="NZ_LSRS01000003.1"/>
</dbReference>
<dbReference type="PANTHER" id="PTHR33154">
    <property type="entry name" value="TRANSCRIPTIONAL REGULATOR, ARSR FAMILY"/>
    <property type="match status" value="1"/>
</dbReference>
<dbReference type="InterPro" id="IPR001845">
    <property type="entry name" value="HTH_ArsR_DNA-bd_dom"/>
</dbReference>
<dbReference type="PROSITE" id="PS50987">
    <property type="entry name" value="HTH_ARSR_2"/>
    <property type="match status" value="1"/>
</dbReference>
<evidence type="ECO:0000313" key="6">
    <source>
        <dbReference type="Proteomes" id="UP000798488"/>
    </source>
</evidence>
<gene>
    <name evidence="5" type="primary">aseR</name>
    <name evidence="5" type="ORF">SPSYN_01418</name>
</gene>
<dbReference type="EMBL" id="LSRS01000003">
    <property type="protein sequence ID" value="KAF1085282.1"/>
    <property type="molecule type" value="Genomic_DNA"/>
</dbReference>
<keyword evidence="6" id="KW-1185">Reference proteome</keyword>
<name>A0A9D2WRI4_9FIRM</name>
<dbReference type="InterPro" id="IPR051081">
    <property type="entry name" value="HTH_MetalResp_TranReg"/>
</dbReference>
<dbReference type="NCBIfam" id="NF033788">
    <property type="entry name" value="HTH_metalloreg"/>
    <property type="match status" value="1"/>
</dbReference>
<dbReference type="SUPFAM" id="SSF46785">
    <property type="entry name" value="Winged helix' DNA-binding domain"/>
    <property type="match status" value="1"/>
</dbReference>
<comment type="caution">
    <text evidence="5">The sequence shown here is derived from an EMBL/GenBank/DDBJ whole genome shotgun (WGS) entry which is preliminary data.</text>
</comment>
<evidence type="ECO:0000313" key="5">
    <source>
        <dbReference type="EMBL" id="KAF1085282.1"/>
    </source>
</evidence>
<keyword evidence="2" id="KW-0238">DNA-binding</keyword>
<dbReference type="CDD" id="cd00090">
    <property type="entry name" value="HTH_ARSR"/>
    <property type="match status" value="1"/>
</dbReference>
<dbReference type="Pfam" id="PF01022">
    <property type="entry name" value="HTH_5"/>
    <property type="match status" value="1"/>
</dbReference>